<feature type="transmembrane region" description="Helical" evidence="1">
    <location>
        <begin position="6"/>
        <end position="30"/>
    </location>
</feature>
<proteinExistence type="predicted"/>
<organism evidence="2 3">
    <name type="scientific">Lentibacillus halophilus</name>
    <dbReference type="NCBI Taxonomy" id="295065"/>
    <lineage>
        <taxon>Bacteria</taxon>
        <taxon>Bacillati</taxon>
        <taxon>Bacillota</taxon>
        <taxon>Bacilli</taxon>
        <taxon>Bacillales</taxon>
        <taxon>Bacillaceae</taxon>
        <taxon>Lentibacillus</taxon>
    </lineage>
</organism>
<dbReference type="EMBL" id="BAAADM010000008">
    <property type="protein sequence ID" value="GAA0431189.1"/>
    <property type="molecule type" value="Genomic_DNA"/>
</dbReference>
<keyword evidence="1" id="KW-0812">Transmembrane</keyword>
<dbReference type="InterPro" id="IPR018729">
    <property type="entry name" value="DUF2269_transmembrane"/>
</dbReference>
<sequence length="150" mass="17272">MTLYELLVVIHVFSAILGMGPGFVMIYIVSKARTMTELRQAHAIRNHLHHVVMIGGILLFVTGLWMGMLHPYLFDQGWYVTSLILYLVALGLGPVMLSPRAKPVKMLLNEHQSDDIPPDYYLLSKRLFFYERLENILFLIIIVLMVLKPF</sequence>
<keyword evidence="3" id="KW-1185">Reference proteome</keyword>
<evidence type="ECO:0000313" key="2">
    <source>
        <dbReference type="EMBL" id="GAA0431189.1"/>
    </source>
</evidence>
<evidence type="ECO:0000313" key="3">
    <source>
        <dbReference type="Proteomes" id="UP001501459"/>
    </source>
</evidence>
<evidence type="ECO:0008006" key="4">
    <source>
        <dbReference type="Google" id="ProtNLM"/>
    </source>
</evidence>
<reference evidence="2 3" key="1">
    <citation type="journal article" date="2019" name="Int. J. Syst. Evol. Microbiol.">
        <title>The Global Catalogue of Microorganisms (GCM) 10K type strain sequencing project: providing services to taxonomists for standard genome sequencing and annotation.</title>
        <authorList>
            <consortium name="The Broad Institute Genomics Platform"/>
            <consortium name="The Broad Institute Genome Sequencing Center for Infectious Disease"/>
            <person name="Wu L."/>
            <person name="Ma J."/>
        </authorList>
    </citation>
    <scope>NUCLEOTIDE SEQUENCE [LARGE SCALE GENOMIC DNA]</scope>
    <source>
        <strain evidence="2 3">JCM 12149</strain>
    </source>
</reference>
<dbReference type="Pfam" id="PF10027">
    <property type="entry name" value="DUF2269"/>
    <property type="match status" value="1"/>
</dbReference>
<comment type="caution">
    <text evidence="2">The sequence shown here is derived from an EMBL/GenBank/DDBJ whole genome shotgun (WGS) entry which is preliminary data.</text>
</comment>
<protein>
    <recommendedName>
        <fullName evidence="4">DUF2269 family protein</fullName>
    </recommendedName>
</protein>
<evidence type="ECO:0000256" key="1">
    <source>
        <dbReference type="SAM" id="Phobius"/>
    </source>
</evidence>
<feature type="transmembrane region" description="Helical" evidence="1">
    <location>
        <begin position="51"/>
        <end position="72"/>
    </location>
</feature>
<keyword evidence="1" id="KW-0472">Membrane</keyword>
<dbReference type="Proteomes" id="UP001501459">
    <property type="component" value="Unassembled WGS sequence"/>
</dbReference>
<keyword evidence="1" id="KW-1133">Transmembrane helix</keyword>
<name>A0ABN0Z386_9BACI</name>
<accession>A0ABN0Z386</accession>
<feature type="transmembrane region" description="Helical" evidence="1">
    <location>
        <begin position="78"/>
        <end position="97"/>
    </location>
</feature>
<feature type="transmembrane region" description="Helical" evidence="1">
    <location>
        <begin position="129"/>
        <end position="147"/>
    </location>
</feature>
<gene>
    <name evidence="2" type="ORF">GCM10008983_04620</name>
</gene>